<evidence type="ECO:0000313" key="5">
    <source>
        <dbReference type="Proteomes" id="UP000198558"/>
    </source>
</evidence>
<dbReference type="InterPro" id="IPR036259">
    <property type="entry name" value="MFS_trans_sf"/>
</dbReference>
<dbReference type="GO" id="GO:0005886">
    <property type="term" value="C:plasma membrane"/>
    <property type="evidence" value="ECO:0007669"/>
    <property type="project" value="TreeGrafter"/>
</dbReference>
<feature type="transmembrane region" description="Helical" evidence="3">
    <location>
        <begin position="147"/>
        <end position="166"/>
    </location>
</feature>
<dbReference type="InterPro" id="IPR001927">
    <property type="entry name" value="Na/Gal_symport"/>
</dbReference>
<dbReference type="PANTHER" id="PTHR11328">
    <property type="entry name" value="MAJOR FACILITATOR SUPERFAMILY DOMAIN-CONTAINING PROTEIN"/>
    <property type="match status" value="1"/>
</dbReference>
<keyword evidence="1" id="KW-0813">Transport</keyword>
<feature type="transmembrane region" description="Helical" evidence="3">
    <location>
        <begin position="12"/>
        <end position="36"/>
    </location>
</feature>
<dbReference type="OrthoDB" id="9764596at2"/>
<dbReference type="NCBIfam" id="TIGR00792">
    <property type="entry name" value="gph"/>
    <property type="match status" value="1"/>
</dbReference>
<organism evidence="4 5">
    <name type="scientific">Thomasclavelia cocleata</name>
    <dbReference type="NCBI Taxonomy" id="69824"/>
    <lineage>
        <taxon>Bacteria</taxon>
        <taxon>Bacillati</taxon>
        <taxon>Bacillota</taxon>
        <taxon>Erysipelotrichia</taxon>
        <taxon>Erysipelotrichales</taxon>
        <taxon>Coprobacillaceae</taxon>
        <taxon>Thomasclavelia</taxon>
    </lineage>
</organism>
<dbReference type="NCBIfam" id="NF007749">
    <property type="entry name" value="PRK10429.1"/>
    <property type="match status" value="1"/>
</dbReference>
<proteinExistence type="predicted"/>
<keyword evidence="3" id="KW-0812">Transmembrane</keyword>
<dbReference type="InterPro" id="IPR039672">
    <property type="entry name" value="MFS_2"/>
</dbReference>
<feature type="transmembrane region" description="Helical" evidence="3">
    <location>
        <begin position="375"/>
        <end position="398"/>
    </location>
</feature>
<evidence type="ECO:0000256" key="3">
    <source>
        <dbReference type="SAM" id="Phobius"/>
    </source>
</evidence>
<gene>
    <name evidence="4" type="ORF">SAMN04489758_1363</name>
</gene>
<feature type="transmembrane region" description="Helical" evidence="3">
    <location>
        <begin position="410"/>
        <end position="430"/>
    </location>
</feature>
<dbReference type="GO" id="GO:0008643">
    <property type="term" value="P:carbohydrate transport"/>
    <property type="evidence" value="ECO:0007669"/>
    <property type="project" value="InterPro"/>
</dbReference>
<sequence>MNNEKLSFKEKYSYGLGAIGKDMCCGIIFTYCMLYFTDVLKLSAAFVGTLFFLAKFWDAVNDLGMGMIVDNTHTKWGKFRPWLAIGTIVNAVVLVCLFTNWGLSGTSLYIFASVMYIVWGMTYTIMDIPYWSMLPNLTSNPEERDRIAVIPRIFASIGGSLLVGGFGLQIMDFLGKGNAQDGFTRFAWVIAIVFIVTVGITVLNVKSADRTEIKKTEKTSFKQMIQVIKKNDQLLVAIAVILTFNFAMNCISGVQTYYFIYVTGDKGLFSIFTMFAGFAEIFGLIIFPKLAKQMSKKQVYALASSIPVIGLIILFVTGILFPKNYILTAIAGICVKLGSGLQLGTVTVVLADVVDYGEYKLGTRNESVIFSIQTLLVKFASAMGALFTGFALDATGYIPDAVQSMSTINGMRIIMIGLPIIFVIISFIVYKKYYKLNSEYMTRIMNILSLKKEENKVEENNQNKELKEVNYANSIS</sequence>
<protein>
    <submittedName>
        <fullName evidence="4">Melibiose permease</fullName>
    </submittedName>
</protein>
<accession>A0A1I0GUF8</accession>
<dbReference type="GO" id="GO:0015293">
    <property type="term" value="F:symporter activity"/>
    <property type="evidence" value="ECO:0007669"/>
    <property type="project" value="UniProtKB-KW"/>
</dbReference>
<feature type="transmembrane region" description="Helical" evidence="3">
    <location>
        <begin position="326"/>
        <end position="354"/>
    </location>
</feature>
<dbReference type="Pfam" id="PF13347">
    <property type="entry name" value="MFS_2"/>
    <property type="match status" value="1"/>
</dbReference>
<feature type="transmembrane region" description="Helical" evidence="3">
    <location>
        <begin position="267"/>
        <end position="287"/>
    </location>
</feature>
<feature type="transmembrane region" description="Helical" evidence="3">
    <location>
        <begin position="299"/>
        <end position="320"/>
    </location>
</feature>
<name>A0A1I0GUF8_9FIRM</name>
<dbReference type="GO" id="GO:0006814">
    <property type="term" value="P:sodium ion transport"/>
    <property type="evidence" value="ECO:0007669"/>
    <property type="project" value="InterPro"/>
</dbReference>
<feature type="transmembrane region" description="Helical" evidence="3">
    <location>
        <begin position="234"/>
        <end position="261"/>
    </location>
</feature>
<evidence type="ECO:0000256" key="1">
    <source>
        <dbReference type="ARBA" id="ARBA00022448"/>
    </source>
</evidence>
<feature type="transmembrane region" description="Helical" evidence="3">
    <location>
        <begin position="186"/>
        <end position="205"/>
    </location>
</feature>
<feature type="transmembrane region" description="Helical" evidence="3">
    <location>
        <begin position="107"/>
        <end position="126"/>
    </location>
</feature>
<keyword evidence="2" id="KW-0769">Symport</keyword>
<evidence type="ECO:0000256" key="2">
    <source>
        <dbReference type="ARBA" id="ARBA00022847"/>
    </source>
</evidence>
<dbReference type="EMBL" id="FOIN01000036">
    <property type="protein sequence ID" value="SET74766.1"/>
    <property type="molecule type" value="Genomic_DNA"/>
</dbReference>
<dbReference type="PANTHER" id="PTHR11328:SF36">
    <property type="entry name" value="MELIBIOSE PERMEASE"/>
    <property type="match status" value="1"/>
</dbReference>
<dbReference type="AlphaFoldDB" id="A0A1I0GUF8"/>
<feature type="transmembrane region" description="Helical" evidence="3">
    <location>
        <begin position="81"/>
        <end position="101"/>
    </location>
</feature>
<reference evidence="5" key="1">
    <citation type="submission" date="2016-10" db="EMBL/GenBank/DDBJ databases">
        <authorList>
            <person name="Varghese N."/>
            <person name="Submissions S."/>
        </authorList>
    </citation>
    <scope>NUCLEOTIDE SEQUENCE [LARGE SCALE GENOMIC DNA]</scope>
    <source>
        <strain evidence="5">DSM 1551</strain>
    </source>
</reference>
<dbReference type="CDD" id="cd17332">
    <property type="entry name" value="MFS_MelB_like"/>
    <property type="match status" value="1"/>
</dbReference>
<dbReference type="SUPFAM" id="SSF103473">
    <property type="entry name" value="MFS general substrate transporter"/>
    <property type="match status" value="1"/>
</dbReference>
<evidence type="ECO:0000313" key="4">
    <source>
        <dbReference type="EMBL" id="SET74766.1"/>
    </source>
</evidence>
<dbReference type="Gene3D" id="1.20.1250.20">
    <property type="entry name" value="MFS general substrate transporter like domains"/>
    <property type="match status" value="2"/>
</dbReference>
<dbReference type="GeneID" id="78289167"/>
<dbReference type="RefSeq" id="WP_092355752.1">
    <property type="nucleotide sequence ID" value="NZ_FOIN01000036.1"/>
</dbReference>
<keyword evidence="5" id="KW-1185">Reference proteome</keyword>
<dbReference type="Proteomes" id="UP000198558">
    <property type="component" value="Unassembled WGS sequence"/>
</dbReference>
<keyword evidence="3" id="KW-1133">Transmembrane helix</keyword>
<feature type="transmembrane region" description="Helical" evidence="3">
    <location>
        <begin position="42"/>
        <end position="60"/>
    </location>
</feature>
<keyword evidence="3" id="KW-0472">Membrane</keyword>